<dbReference type="InterPro" id="IPR043502">
    <property type="entry name" value="DNA/RNA_pol_sf"/>
</dbReference>
<accession>A0A5E4NRE9</accession>
<name>A0A5E4NRE9_9HEMI</name>
<organism evidence="1 2">
    <name type="scientific">Cinara cedri</name>
    <dbReference type="NCBI Taxonomy" id="506608"/>
    <lineage>
        <taxon>Eukaryota</taxon>
        <taxon>Metazoa</taxon>
        <taxon>Ecdysozoa</taxon>
        <taxon>Arthropoda</taxon>
        <taxon>Hexapoda</taxon>
        <taxon>Insecta</taxon>
        <taxon>Pterygota</taxon>
        <taxon>Neoptera</taxon>
        <taxon>Paraneoptera</taxon>
        <taxon>Hemiptera</taxon>
        <taxon>Sternorrhyncha</taxon>
        <taxon>Aphidomorpha</taxon>
        <taxon>Aphidoidea</taxon>
        <taxon>Aphididae</taxon>
        <taxon>Lachninae</taxon>
        <taxon>Cinara</taxon>
    </lineage>
</organism>
<dbReference type="PANTHER" id="PTHR31511">
    <property type="entry name" value="PROTEIN CBG23764"/>
    <property type="match status" value="1"/>
</dbReference>
<dbReference type="PANTHER" id="PTHR31511:SF12">
    <property type="entry name" value="RHO TERMINATION FACTOR N-TERMINAL DOMAIN-CONTAINING PROTEIN"/>
    <property type="match status" value="1"/>
</dbReference>
<evidence type="ECO:0008006" key="3">
    <source>
        <dbReference type="Google" id="ProtNLM"/>
    </source>
</evidence>
<protein>
    <recommendedName>
        <fullName evidence="3">DNA-directed DNA polymerase</fullName>
    </recommendedName>
</protein>
<dbReference type="OrthoDB" id="6628454at2759"/>
<dbReference type="AlphaFoldDB" id="A0A5E4NRE9"/>
<sequence>MNINMCKYNPLRGASYIKLPKIISVKKAITNIKNKDNKCFLWSILAALHPQDKNSETISKYKEWENESYRHVSLKHFKLDPVHYYTTPGFAWNAMFRKTGIELELITDIDIYLMFEQGIRGGLSQCSIRYSKTNNKYIGEKYKKEQTEKTTPKYLLNLDANNLYGWGMCEYLPYKGFKWSDPDCFDTE</sequence>
<reference evidence="1 2" key="1">
    <citation type="submission" date="2019-08" db="EMBL/GenBank/DDBJ databases">
        <authorList>
            <person name="Alioto T."/>
            <person name="Alioto T."/>
            <person name="Gomez Garrido J."/>
        </authorList>
    </citation>
    <scope>NUCLEOTIDE SEQUENCE [LARGE SCALE GENOMIC DNA]</scope>
</reference>
<dbReference type="EMBL" id="CABPRJ010002536">
    <property type="protein sequence ID" value="VVC46467.1"/>
    <property type="molecule type" value="Genomic_DNA"/>
</dbReference>
<proteinExistence type="predicted"/>
<dbReference type="SUPFAM" id="SSF56672">
    <property type="entry name" value="DNA/RNA polymerases"/>
    <property type="match status" value="1"/>
</dbReference>
<evidence type="ECO:0000313" key="1">
    <source>
        <dbReference type="EMBL" id="VVC46467.1"/>
    </source>
</evidence>
<evidence type="ECO:0000313" key="2">
    <source>
        <dbReference type="Proteomes" id="UP000325440"/>
    </source>
</evidence>
<dbReference type="GO" id="GO:0071897">
    <property type="term" value="P:DNA biosynthetic process"/>
    <property type="evidence" value="ECO:0007669"/>
    <property type="project" value="UniProtKB-ARBA"/>
</dbReference>
<dbReference type="Proteomes" id="UP000325440">
    <property type="component" value="Unassembled WGS sequence"/>
</dbReference>
<keyword evidence="2" id="KW-1185">Reference proteome</keyword>
<gene>
    <name evidence="1" type="ORF">CINCED_3A007881</name>
</gene>